<proteinExistence type="predicted"/>
<dbReference type="AlphaFoldDB" id="A0A4P6E9N1"/>
<dbReference type="EMBL" id="CP035494">
    <property type="protein sequence ID" value="QAY58634.1"/>
    <property type="molecule type" value="Genomic_DNA"/>
</dbReference>
<keyword evidence="3" id="KW-1185">Reference proteome</keyword>
<keyword evidence="1" id="KW-0812">Transmembrane</keyword>
<accession>A0A4P6E9N1</accession>
<feature type="transmembrane region" description="Helical" evidence="1">
    <location>
        <begin position="105"/>
        <end position="125"/>
    </location>
</feature>
<feature type="transmembrane region" description="Helical" evidence="1">
    <location>
        <begin position="80"/>
        <end position="99"/>
    </location>
</feature>
<keyword evidence="1" id="KW-0472">Membrane</keyword>
<gene>
    <name evidence="2" type="ORF">ET475_00520</name>
</gene>
<organism evidence="2 3">
    <name type="scientific">Microbacterium protaetiae</name>
    <dbReference type="NCBI Taxonomy" id="2509458"/>
    <lineage>
        <taxon>Bacteria</taxon>
        <taxon>Bacillati</taxon>
        <taxon>Actinomycetota</taxon>
        <taxon>Actinomycetes</taxon>
        <taxon>Micrococcales</taxon>
        <taxon>Microbacteriaceae</taxon>
        <taxon>Microbacterium</taxon>
    </lineage>
</organism>
<protein>
    <recommendedName>
        <fullName evidence="4">DUF2178 domain-containing protein</fullName>
    </recommendedName>
</protein>
<reference evidence="2 3" key="1">
    <citation type="submission" date="2019-01" db="EMBL/GenBank/DDBJ databases">
        <title>Genome sequencing of strain DFW100M-13.</title>
        <authorList>
            <person name="Heo J."/>
            <person name="Kim S.-J."/>
            <person name="Kim J.-S."/>
            <person name="Hong S.-B."/>
            <person name="Kwon S.-W."/>
        </authorList>
    </citation>
    <scope>NUCLEOTIDE SEQUENCE [LARGE SCALE GENOMIC DNA]</scope>
    <source>
        <strain evidence="2 3">DFW100M-13</strain>
    </source>
</reference>
<name>A0A4P6E9N1_9MICO</name>
<sequence>MSALSETGPLLPRVGAPLVATTALMFGITSSAAIWGSSGIPTALFVIWIGLIVTLFMAMPAWNKRKKSATDRTEKRWSTTVTLVSILAPLVLVVLALTLTEASRWLYLAAASASLVMFAVALVLARRATHQSGAPN</sequence>
<evidence type="ECO:0008006" key="4">
    <source>
        <dbReference type="Google" id="ProtNLM"/>
    </source>
</evidence>
<evidence type="ECO:0000313" key="3">
    <source>
        <dbReference type="Proteomes" id="UP000293995"/>
    </source>
</evidence>
<dbReference type="KEGG" id="mprt:ET475_00520"/>
<evidence type="ECO:0000313" key="2">
    <source>
        <dbReference type="EMBL" id="QAY58634.1"/>
    </source>
</evidence>
<feature type="transmembrane region" description="Helical" evidence="1">
    <location>
        <begin position="14"/>
        <end position="34"/>
    </location>
</feature>
<keyword evidence="1" id="KW-1133">Transmembrane helix</keyword>
<feature type="transmembrane region" description="Helical" evidence="1">
    <location>
        <begin position="40"/>
        <end position="59"/>
    </location>
</feature>
<dbReference type="Proteomes" id="UP000293995">
    <property type="component" value="Chromosome"/>
</dbReference>
<evidence type="ECO:0000256" key="1">
    <source>
        <dbReference type="SAM" id="Phobius"/>
    </source>
</evidence>